<dbReference type="PROSITE" id="PS51379">
    <property type="entry name" value="4FE4S_FER_2"/>
    <property type="match status" value="2"/>
</dbReference>
<gene>
    <name evidence="6" type="ORF">FZ040_13335</name>
</gene>
<dbReference type="InterPro" id="IPR017896">
    <property type="entry name" value="4Fe4S_Fe-S-bd"/>
</dbReference>
<organism evidence="6 7">
    <name type="scientific">Selenomonas ruminis</name>
    <dbReference type="NCBI Taxonomy" id="2593411"/>
    <lineage>
        <taxon>Bacteria</taxon>
        <taxon>Bacillati</taxon>
        <taxon>Bacillota</taxon>
        <taxon>Negativicutes</taxon>
        <taxon>Selenomonadales</taxon>
        <taxon>Selenomonadaceae</taxon>
        <taxon>Selenomonas</taxon>
    </lineage>
</organism>
<proteinExistence type="predicted"/>
<feature type="domain" description="4Fe-4S ferredoxin-type" evidence="5">
    <location>
        <begin position="79"/>
        <end position="108"/>
    </location>
</feature>
<dbReference type="Gene3D" id="3.30.70.20">
    <property type="match status" value="2"/>
</dbReference>
<dbReference type="PANTHER" id="PTHR43177">
    <property type="entry name" value="PROTEIN NRFC"/>
    <property type="match status" value="1"/>
</dbReference>
<name>A0A5D6VYS6_9FIRM</name>
<keyword evidence="7" id="KW-1185">Reference proteome</keyword>
<dbReference type="RefSeq" id="WP_149172457.1">
    <property type="nucleotide sequence ID" value="NZ_VTOY01000022.1"/>
</dbReference>
<dbReference type="AlphaFoldDB" id="A0A5D6VYS6"/>
<keyword evidence="3" id="KW-0408">Iron</keyword>
<evidence type="ECO:0000259" key="5">
    <source>
        <dbReference type="PROSITE" id="PS51379"/>
    </source>
</evidence>
<accession>A0A5D6VYS6</accession>
<protein>
    <submittedName>
        <fullName evidence="6">4Fe-4S dicluster domain-containing protein</fullName>
    </submittedName>
</protein>
<evidence type="ECO:0000313" key="6">
    <source>
        <dbReference type="EMBL" id="TYZ19544.1"/>
    </source>
</evidence>
<dbReference type="Pfam" id="PF13247">
    <property type="entry name" value="Fer4_11"/>
    <property type="match status" value="1"/>
</dbReference>
<keyword evidence="4" id="KW-0411">Iron-sulfur</keyword>
<evidence type="ECO:0000256" key="1">
    <source>
        <dbReference type="ARBA" id="ARBA00022485"/>
    </source>
</evidence>
<comment type="caution">
    <text evidence="6">The sequence shown here is derived from an EMBL/GenBank/DDBJ whole genome shotgun (WGS) entry which is preliminary data.</text>
</comment>
<dbReference type="SUPFAM" id="SSF54862">
    <property type="entry name" value="4Fe-4S ferredoxins"/>
    <property type="match status" value="1"/>
</dbReference>
<evidence type="ECO:0000256" key="2">
    <source>
        <dbReference type="ARBA" id="ARBA00022723"/>
    </source>
</evidence>
<dbReference type="GO" id="GO:0051539">
    <property type="term" value="F:4 iron, 4 sulfur cluster binding"/>
    <property type="evidence" value="ECO:0007669"/>
    <property type="project" value="UniProtKB-KW"/>
</dbReference>
<dbReference type="InterPro" id="IPR017900">
    <property type="entry name" value="4Fe4S_Fe_S_CS"/>
</dbReference>
<dbReference type="OrthoDB" id="9810688at2"/>
<dbReference type="EMBL" id="VTOY01000022">
    <property type="protein sequence ID" value="TYZ19544.1"/>
    <property type="molecule type" value="Genomic_DNA"/>
</dbReference>
<feature type="domain" description="4Fe-4S ferredoxin-type" evidence="5">
    <location>
        <begin position="6"/>
        <end position="35"/>
    </location>
</feature>
<evidence type="ECO:0000256" key="4">
    <source>
        <dbReference type="ARBA" id="ARBA00023014"/>
    </source>
</evidence>
<dbReference type="InterPro" id="IPR050954">
    <property type="entry name" value="ET_IronSulfur_Cluster-Binding"/>
</dbReference>
<evidence type="ECO:0000313" key="7">
    <source>
        <dbReference type="Proteomes" id="UP000323646"/>
    </source>
</evidence>
<keyword evidence="1" id="KW-0004">4Fe-4S</keyword>
<sequence>MKPHQLGFEVDLSKCVGCRACELACARQHPEADGSFRHVERVGDGTRSQAFLTLGCNHCASPECIRVCPENCYDKLRNGVVIHHSERCIGCERCVGACPYGAPHINAKTGKAEKCDFCLDRLKEGKKPTCVELCPAGALKMITLDEERTDCSGDPLVRYTRPSMRFIEAREPVCFWRKEGKNIHGK</sequence>
<dbReference type="Pfam" id="PF12800">
    <property type="entry name" value="Fer4_4"/>
    <property type="match status" value="1"/>
</dbReference>
<dbReference type="PANTHER" id="PTHR43177:SF9">
    <property type="entry name" value="PROTEIN NRFC"/>
    <property type="match status" value="1"/>
</dbReference>
<evidence type="ECO:0000256" key="3">
    <source>
        <dbReference type="ARBA" id="ARBA00023004"/>
    </source>
</evidence>
<keyword evidence="2" id="KW-0479">Metal-binding</keyword>
<dbReference type="CDD" id="cd16371">
    <property type="entry name" value="DMSOR_beta_like"/>
    <property type="match status" value="1"/>
</dbReference>
<dbReference type="GO" id="GO:0046872">
    <property type="term" value="F:metal ion binding"/>
    <property type="evidence" value="ECO:0007669"/>
    <property type="project" value="UniProtKB-KW"/>
</dbReference>
<dbReference type="PROSITE" id="PS00198">
    <property type="entry name" value="4FE4S_FER_1"/>
    <property type="match status" value="1"/>
</dbReference>
<reference evidence="6 7" key="1">
    <citation type="submission" date="2019-08" db="EMBL/GenBank/DDBJ databases">
        <title>Selenomonas sp. mPRGC5 and Selenomonas sp. mPRGC8 isolated from ruminal fluid of dairy goat (Capra hircus).</title>
        <authorList>
            <person name="Poothong S."/>
            <person name="Nuengjamnong C."/>
            <person name="Tanasupawat S."/>
        </authorList>
    </citation>
    <scope>NUCLEOTIDE SEQUENCE [LARGE SCALE GENOMIC DNA]</scope>
    <source>
        <strain evidence="7">mPRGC5</strain>
    </source>
</reference>
<dbReference type="Proteomes" id="UP000323646">
    <property type="component" value="Unassembled WGS sequence"/>
</dbReference>